<gene>
    <name evidence="2" type="ORF">OM074_18185</name>
</gene>
<evidence type="ECO:0000313" key="2">
    <source>
        <dbReference type="EMBL" id="MCW3807561.1"/>
    </source>
</evidence>
<evidence type="ECO:0000313" key="3">
    <source>
        <dbReference type="Proteomes" id="UP001207408"/>
    </source>
</evidence>
<feature type="domain" description="Phage tail collar" evidence="1">
    <location>
        <begin position="25"/>
        <end position="81"/>
    </location>
</feature>
<dbReference type="Gene3D" id="3.90.1340.10">
    <property type="entry name" value="Phage tail collar domain"/>
    <property type="match status" value="1"/>
</dbReference>
<dbReference type="InterPro" id="IPR037053">
    <property type="entry name" value="Phage_tail_collar_dom_sf"/>
</dbReference>
<dbReference type="Pfam" id="PF07484">
    <property type="entry name" value="Collar"/>
    <property type="match status" value="1"/>
</dbReference>
<proteinExistence type="predicted"/>
<dbReference type="EMBL" id="JAPDPI010000050">
    <property type="protein sequence ID" value="MCW3807561.1"/>
    <property type="molecule type" value="Genomic_DNA"/>
</dbReference>
<name>A0AAE3MH92_9BACT</name>
<dbReference type="RefSeq" id="WP_301201989.1">
    <property type="nucleotide sequence ID" value="NZ_JAPDPI010000050.1"/>
</dbReference>
<dbReference type="Proteomes" id="UP001207408">
    <property type="component" value="Unassembled WGS sequence"/>
</dbReference>
<comment type="caution">
    <text evidence="2">The sequence shown here is derived from an EMBL/GenBank/DDBJ whole genome shotgun (WGS) entry which is preliminary data.</text>
</comment>
<reference evidence="2" key="1">
    <citation type="submission" date="2022-10" db="EMBL/GenBank/DDBJ databases">
        <authorList>
            <person name="Yu W.X."/>
        </authorList>
    </citation>
    <scope>NUCLEOTIDE SEQUENCE</scope>
    <source>
        <strain evidence="2">D04</strain>
    </source>
</reference>
<protein>
    <submittedName>
        <fullName evidence="2">Tail fiber protein</fullName>
    </submittedName>
</protein>
<accession>A0AAE3MH92</accession>
<dbReference type="InterPro" id="IPR011083">
    <property type="entry name" value="Phage_tail_collar_dom"/>
</dbReference>
<dbReference type="AlphaFoldDB" id="A0AAE3MH92"/>
<sequence length="194" mass="20917">MKRIQLLISLFIFTTGIIAQEPILGEIRMFAGNFAPRGWAFCDGQLLPISENTALYSLLGTTYGGDGRTTFALPDLRGRAPIHAGQGIGLSPRHLGQSSGTETNILSINQLPAHTHPISVSNKAYDDEANSDDPTGKYPAVSGENMYSNQYNVDAAAPEISIGNTGNSHAINNMQPYITIHFIIALQGIYPSRN</sequence>
<keyword evidence="3" id="KW-1185">Reference proteome</keyword>
<organism evidence="2 3">
    <name type="scientific">Plebeiibacterium marinum</name>
    <dbReference type="NCBI Taxonomy" id="2992111"/>
    <lineage>
        <taxon>Bacteria</taxon>
        <taxon>Pseudomonadati</taxon>
        <taxon>Bacteroidota</taxon>
        <taxon>Bacteroidia</taxon>
        <taxon>Marinilabiliales</taxon>
        <taxon>Marinilabiliaceae</taxon>
        <taxon>Plebeiibacterium</taxon>
    </lineage>
</organism>
<dbReference type="SUPFAM" id="SSF88874">
    <property type="entry name" value="Receptor-binding domain of short tail fibre protein gp12"/>
    <property type="match status" value="1"/>
</dbReference>
<evidence type="ECO:0000259" key="1">
    <source>
        <dbReference type="Pfam" id="PF07484"/>
    </source>
</evidence>